<name>A0A9P6HJE2_9AGAM</name>
<feature type="region of interest" description="Disordered" evidence="1">
    <location>
        <begin position="259"/>
        <end position="299"/>
    </location>
</feature>
<accession>A0A9P6HJE2</accession>
<dbReference type="Proteomes" id="UP000736335">
    <property type="component" value="Unassembled WGS sequence"/>
</dbReference>
<keyword evidence="3" id="KW-1185">Reference proteome</keyword>
<sequence length="509" mass="55955">MPTRVGFLQLATDHYVAPIGGVQSCGPCGIFSKQRGTDPLRIERLMESDQLTTAHKDSPWMFLPHALSFICTRAAADLLWWVKVPLLRLSCPIPLASEFQIPPYRGLGWAERLPTISWRVGKGGRSARRQEILDLIQLDTMTARLDLNALPATTYDVAIGAVHDDAIRPVEAFSWDEGGGKGDFLRTANDVGEEYARDVGNIKSREVSMRSCALEPAFNQLLAENSARDENQVGRSSRGTTANRLGILTSEGVVFSILPSSMNPKNTNRESRGPLGPPLAASTQETLTSTPVSTASIPLKNYAPGSKACGCGEMADHIPSWGWVTRGRPSPFADPPADRASLRIRDEGDRLLRESIRVSVAEWDGFVALMTTRSDGEWKRPISLRTKDRVKATLMVGEGFAADVDVKQAIAGRGFGRDGSWRKGCMWSSCDVGTKLKNSRQDPRKSCGILRDRYRGGKYEKKRRIGEGKRICQKKPRYRQTRLVPDNVEITHDCAASGGGTTPNGCRDE</sequence>
<evidence type="ECO:0000256" key="1">
    <source>
        <dbReference type="SAM" id="MobiDB-lite"/>
    </source>
</evidence>
<feature type="compositionally biased region" description="Polar residues" evidence="1">
    <location>
        <begin position="281"/>
        <end position="296"/>
    </location>
</feature>
<reference evidence="2" key="2">
    <citation type="submission" date="2020-11" db="EMBL/GenBank/DDBJ databases">
        <authorList>
            <consortium name="DOE Joint Genome Institute"/>
            <person name="Kuo A."/>
            <person name="Miyauchi S."/>
            <person name="Kiss E."/>
            <person name="Drula E."/>
            <person name="Kohler A."/>
            <person name="Sanchez-Garcia M."/>
            <person name="Andreopoulos B."/>
            <person name="Barry K.W."/>
            <person name="Bonito G."/>
            <person name="Buee M."/>
            <person name="Carver A."/>
            <person name="Chen C."/>
            <person name="Cichocki N."/>
            <person name="Clum A."/>
            <person name="Culley D."/>
            <person name="Crous P.W."/>
            <person name="Fauchery L."/>
            <person name="Girlanda M."/>
            <person name="Hayes R."/>
            <person name="Keri Z."/>
            <person name="Labutti K."/>
            <person name="Lipzen A."/>
            <person name="Lombard V."/>
            <person name="Magnuson J."/>
            <person name="Maillard F."/>
            <person name="Morin E."/>
            <person name="Murat C."/>
            <person name="Nolan M."/>
            <person name="Ohm R."/>
            <person name="Pangilinan J."/>
            <person name="Pereira M."/>
            <person name="Perotto S."/>
            <person name="Peter M."/>
            <person name="Riley R."/>
            <person name="Sitrit Y."/>
            <person name="Stielow B."/>
            <person name="Szollosi G."/>
            <person name="Zifcakova L."/>
            <person name="Stursova M."/>
            <person name="Spatafora J.W."/>
            <person name="Tedersoo L."/>
            <person name="Vaario L.-M."/>
            <person name="Yamada A."/>
            <person name="Yan M."/>
            <person name="Wang P."/>
            <person name="Xu J."/>
            <person name="Bruns T."/>
            <person name="Baldrian P."/>
            <person name="Vilgalys R."/>
            <person name="Henrissat B."/>
            <person name="Grigoriev I.V."/>
            <person name="Hibbett D."/>
            <person name="Nagy L.G."/>
            <person name="Martin F.M."/>
        </authorList>
    </citation>
    <scope>NUCLEOTIDE SEQUENCE</scope>
    <source>
        <strain evidence="2">UH-Tt-Lm1</strain>
    </source>
</reference>
<dbReference type="AlphaFoldDB" id="A0A9P6HJE2"/>
<dbReference type="EMBL" id="WIUZ02000005">
    <property type="protein sequence ID" value="KAF9787400.1"/>
    <property type="molecule type" value="Genomic_DNA"/>
</dbReference>
<reference evidence="2" key="1">
    <citation type="journal article" date="2020" name="Nat. Commun.">
        <title>Large-scale genome sequencing of mycorrhizal fungi provides insights into the early evolution of symbiotic traits.</title>
        <authorList>
            <person name="Miyauchi S."/>
            <person name="Kiss E."/>
            <person name="Kuo A."/>
            <person name="Drula E."/>
            <person name="Kohler A."/>
            <person name="Sanchez-Garcia M."/>
            <person name="Morin E."/>
            <person name="Andreopoulos B."/>
            <person name="Barry K.W."/>
            <person name="Bonito G."/>
            <person name="Buee M."/>
            <person name="Carver A."/>
            <person name="Chen C."/>
            <person name="Cichocki N."/>
            <person name="Clum A."/>
            <person name="Culley D."/>
            <person name="Crous P.W."/>
            <person name="Fauchery L."/>
            <person name="Girlanda M."/>
            <person name="Hayes R.D."/>
            <person name="Keri Z."/>
            <person name="LaButti K."/>
            <person name="Lipzen A."/>
            <person name="Lombard V."/>
            <person name="Magnuson J."/>
            <person name="Maillard F."/>
            <person name="Murat C."/>
            <person name="Nolan M."/>
            <person name="Ohm R.A."/>
            <person name="Pangilinan J."/>
            <person name="Pereira M.F."/>
            <person name="Perotto S."/>
            <person name="Peter M."/>
            <person name="Pfister S."/>
            <person name="Riley R."/>
            <person name="Sitrit Y."/>
            <person name="Stielow J.B."/>
            <person name="Szollosi G."/>
            <person name="Zifcakova L."/>
            <person name="Stursova M."/>
            <person name="Spatafora J.W."/>
            <person name="Tedersoo L."/>
            <person name="Vaario L.M."/>
            <person name="Yamada A."/>
            <person name="Yan M."/>
            <person name="Wang P."/>
            <person name="Xu J."/>
            <person name="Bruns T."/>
            <person name="Baldrian P."/>
            <person name="Vilgalys R."/>
            <person name="Dunand C."/>
            <person name="Henrissat B."/>
            <person name="Grigoriev I.V."/>
            <person name="Hibbett D."/>
            <person name="Nagy L.G."/>
            <person name="Martin F.M."/>
        </authorList>
    </citation>
    <scope>NUCLEOTIDE SEQUENCE</scope>
    <source>
        <strain evidence="2">UH-Tt-Lm1</strain>
    </source>
</reference>
<gene>
    <name evidence="2" type="ORF">BJ322DRAFT_1019822</name>
</gene>
<evidence type="ECO:0000313" key="3">
    <source>
        <dbReference type="Proteomes" id="UP000736335"/>
    </source>
</evidence>
<protein>
    <submittedName>
        <fullName evidence="2">Uncharacterized protein</fullName>
    </submittedName>
</protein>
<proteinExistence type="predicted"/>
<dbReference type="PROSITE" id="PS51257">
    <property type="entry name" value="PROKAR_LIPOPROTEIN"/>
    <property type="match status" value="1"/>
</dbReference>
<evidence type="ECO:0000313" key="2">
    <source>
        <dbReference type="EMBL" id="KAF9787400.1"/>
    </source>
</evidence>
<comment type="caution">
    <text evidence="2">The sequence shown here is derived from an EMBL/GenBank/DDBJ whole genome shotgun (WGS) entry which is preliminary data.</text>
</comment>
<organism evidence="2 3">
    <name type="scientific">Thelephora terrestris</name>
    <dbReference type="NCBI Taxonomy" id="56493"/>
    <lineage>
        <taxon>Eukaryota</taxon>
        <taxon>Fungi</taxon>
        <taxon>Dikarya</taxon>
        <taxon>Basidiomycota</taxon>
        <taxon>Agaricomycotina</taxon>
        <taxon>Agaricomycetes</taxon>
        <taxon>Thelephorales</taxon>
        <taxon>Thelephoraceae</taxon>
        <taxon>Thelephora</taxon>
    </lineage>
</organism>